<feature type="transmembrane region" description="Helical" evidence="12">
    <location>
        <begin position="278"/>
        <end position="298"/>
    </location>
</feature>
<comment type="subunit">
    <text evidence="11">Component of the lipopolysaccharide transport and assembly complex. The LptBFG transporter is composed of two ATP-binding proteins (LptB) and two transmembrane proteins (LptF and LptG).</text>
</comment>
<evidence type="ECO:0000256" key="9">
    <source>
        <dbReference type="ARBA" id="ARBA00022989"/>
    </source>
</evidence>
<keyword evidence="9 12" id="KW-1133">Transmembrane helix</keyword>
<reference evidence="14" key="1">
    <citation type="submission" date="2017-01" db="EMBL/GenBank/DDBJ databases">
        <authorList>
            <person name="Varghese N."/>
            <person name="Submissions S."/>
        </authorList>
    </citation>
    <scope>NUCLEOTIDE SEQUENCE [LARGE SCALE GENOMIC DNA]</scope>
    <source>
        <strain evidence="14">DSM 24913</strain>
    </source>
</reference>
<keyword evidence="7" id="KW-0997">Cell inner membrane</keyword>
<evidence type="ECO:0000313" key="14">
    <source>
        <dbReference type="Proteomes" id="UP000185639"/>
    </source>
</evidence>
<dbReference type="GO" id="GO:0043190">
    <property type="term" value="C:ATP-binding cassette (ABC) transporter complex"/>
    <property type="evidence" value="ECO:0007669"/>
    <property type="project" value="InterPro"/>
</dbReference>
<dbReference type="InterPro" id="IPR005495">
    <property type="entry name" value="LptG/LptF_permease"/>
</dbReference>
<dbReference type="GO" id="GO:0015920">
    <property type="term" value="P:lipopolysaccharide transport"/>
    <property type="evidence" value="ECO:0007669"/>
    <property type="project" value="TreeGrafter"/>
</dbReference>
<dbReference type="STRING" id="484498.SAMN05421686_11189"/>
<evidence type="ECO:0000256" key="12">
    <source>
        <dbReference type="SAM" id="Phobius"/>
    </source>
</evidence>
<dbReference type="PANTHER" id="PTHR33529:SF7">
    <property type="entry name" value="LIPOPOLYSACCHARIDE EXPORT SYSTEM PERMEASE PROTEIN LPTF"/>
    <property type="match status" value="1"/>
</dbReference>
<evidence type="ECO:0000256" key="11">
    <source>
        <dbReference type="ARBA" id="ARBA00026081"/>
    </source>
</evidence>
<keyword evidence="14" id="KW-1185">Reference proteome</keyword>
<evidence type="ECO:0000313" key="13">
    <source>
        <dbReference type="EMBL" id="SIT14407.1"/>
    </source>
</evidence>
<keyword evidence="10 12" id="KW-0472">Membrane</keyword>
<feature type="transmembrane region" description="Helical" evidence="12">
    <location>
        <begin position="84"/>
        <end position="106"/>
    </location>
</feature>
<gene>
    <name evidence="13" type="ORF">SAMN05421686_11189</name>
</gene>
<evidence type="ECO:0000256" key="3">
    <source>
        <dbReference type="ARBA" id="ARBA00007725"/>
    </source>
</evidence>
<comment type="function">
    <text evidence="1">Part of the ABC transporter complex LptBFG involved in the translocation of lipopolysaccharide (LPS) from the inner membrane to the outer membrane.</text>
</comment>
<evidence type="ECO:0000256" key="8">
    <source>
        <dbReference type="ARBA" id="ARBA00022692"/>
    </source>
</evidence>
<evidence type="ECO:0000256" key="4">
    <source>
        <dbReference type="ARBA" id="ARBA00014213"/>
    </source>
</evidence>
<dbReference type="OrthoDB" id="9778062at2"/>
<dbReference type="AlphaFoldDB" id="A0A1N7PVD3"/>
<dbReference type="GO" id="GO:0055085">
    <property type="term" value="P:transmembrane transport"/>
    <property type="evidence" value="ECO:0007669"/>
    <property type="project" value="InterPro"/>
</dbReference>
<dbReference type="NCBIfam" id="TIGR04407">
    <property type="entry name" value="LptF_YjgP"/>
    <property type="match status" value="1"/>
</dbReference>
<dbReference type="EMBL" id="FTOH01000011">
    <property type="protein sequence ID" value="SIT14407.1"/>
    <property type="molecule type" value="Genomic_DNA"/>
</dbReference>
<organism evidence="13 14">
    <name type="scientific">Thalassolituus maritimus</name>
    <dbReference type="NCBI Taxonomy" id="484498"/>
    <lineage>
        <taxon>Bacteria</taxon>
        <taxon>Pseudomonadati</taxon>
        <taxon>Pseudomonadota</taxon>
        <taxon>Gammaproteobacteria</taxon>
        <taxon>Oceanospirillales</taxon>
        <taxon>Oceanospirillaceae</taxon>
        <taxon>Thalassolituus</taxon>
    </lineage>
</organism>
<feature type="transmembrane region" description="Helical" evidence="12">
    <location>
        <begin position="42"/>
        <end position="63"/>
    </location>
</feature>
<keyword evidence="6" id="KW-1003">Cell membrane</keyword>
<evidence type="ECO:0000256" key="5">
    <source>
        <dbReference type="ARBA" id="ARBA00022448"/>
    </source>
</evidence>
<feature type="transmembrane region" description="Helical" evidence="12">
    <location>
        <begin position="248"/>
        <end position="266"/>
    </location>
</feature>
<feature type="transmembrane region" description="Helical" evidence="12">
    <location>
        <begin position="310"/>
        <end position="333"/>
    </location>
</feature>
<keyword evidence="5" id="KW-0813">Transport</keyword>
<comment type="subcellular location">
    <subcellularLocation>
        <location evidence="2">Cell inner membrane</location>
        <topology evidence="2">Multi-pass membrane protein</topology>
    </subcellularLocation>
</comment>
<comment type="similarity">
    <text evidence="3">Belongs to the LptF/LptG family.</text>
</comment>
<dbReference type="InterPro" id="IPR030922">
    <property type="entry name" value="LptF"/>
</dbReference>
<proteinExistence type="inferred from homology"/>
<evidence type="ECO:0000256" key="7">
    <source>
        <dbReference type="ARBA" id="ARBA00022519"/>
    </source>
</evidence>
<dbReference type="Proteomes" id="UP000185639">
    <property type="component" value="Unassembled WGS sequence"/>
</dbReference>
<dbReference type="PANTHER" id="PTHR33529">
    <property type="entry name" value="SLR0882 PROTEIN-RELATED"/>
    <property type="match status" value="1"/>
</dbReference>
<name>A0A1N7PVD3_9GAMM</name>
<sequence>MGAVTIVLLMIMMSGRLINQLASAAAGEIPLEVVFFTLLLRMPSFLEMILPMALFISVLLAYGRMYSENEMSVLSATGFSDRRLLLFTMIPGAVVMVIVGSFSLYLSPLGAEKMEDLYEKQAEMTEFELLAPGRFQSMKKGTRVTYTESLSDNKTVMNQVFIADGDTLMLAEKGSQYFSQETGSRFLELHNGKRFDLAADSAELQVLEFERYGVKIADESEDRRKVRKDAVATLDLLSSQDPKFQAQLHWRLSLIVMVPVLVLIAFPLSKVNPRQGRFARMFPAIILFMVYISLLIAMRGMLEKERVPAMAIWALHLIYLVIGLALLVGPEILRRRRAGRVL</sequence>
<evidence type="ECO:0000256" key="6">
    <source>
        <dbReference type="ARBA" id="ARBA00022475"/>
    </source>
</evidence>
<protein>
    <recommendedName>
        <fullName evidence="4">Lipopolysaccharide export system permease protein LptF</fullName>
    </recommendedName>
</protein>
<dbReference type="Pfam" id="PF03739">
    <property type="entry name" value="LptF_LptG"/>
    <property type="match status" value="1"/>
</dbReference>
<accession>A0A1N7PVD3</accession>
<evidence type="ECO:0000256" key="1">
    <source>
        <dbReference type="ARBA" id="ARBA00002265"/>
    </source>
</evidence>
<evidence type="ECO:0000256" key="2">
    <source>
        <dbReference type="ARBA" id="ARBA00004429"/>
    </source>
</evidence>
<keyword evidence="8 12" id="KW-0812">Transmembrane</keyword>
<evidence type="ECO:0000256" key="10">
    <source>
        <dbReference type="ARBA" id="ARBA00023136"/>
    </source>
</evidence>